<keyword evidence="3" id="KW-0813">Transport</keyword>
<evidence type="ECO:0000259" key="5">
    <source>
        <dbReference type="Pfam" id="PF00496"/>
    </source>
</evidence>
<dbReference type="Proteomes" id="UP000689967">
    <property type="component" value="Unassembled WGS sequence"/>
</dbReference>
<dbReference type="CDD" id="cd08512">
    <property type="entry name" value="PBP2_NikA_DppA_OppA_like_7"/>
    <property type="match status" value="1"/>
</dbReference>
<dbReference type="RefSeq" id="WP_216875317.1">
    <property type="nucleotide sequence ID" value="NZ_JAERQM010000003.1"/>
</dbReference>
<comment type="caution">
    <text evidence="6">The sequence shown here is derived from an EMBL/GenBank/DDBJ whole genome shotgun (WGS) entry which is preliminary data.</text>
</comment>
<comment type="subcellular location">
    <subcellularLocation>
        <location evidence="1">Periplasm</location>
    </subcellularLocation>
</comment>
<dbReference type="PANTHER" id="PTHR30290">
    <property type="entry name" value="PERIPLASMIC BINDING COMPONENT OF ABC TRANSPORTER"/>
    <property type="match status" value="1"/>
</dbReference>
<feature type="domain" description="Solute-binding protein family 5" evidence="5">
    <location>
        <begin position="85"/>
        <end position="448"/>
    </location>
</feature>
<accession>A0ABS6H8E1</accession>
<evidence type="ECO:0000256" key="4">
    <source>
        <dbReference type="ARBA" id="ARBA00022729"/>
    </source>
</evidence>
<reference evidence="6 7" key="1">
    <citation type="submission" date="2021-01" db="EMBL/GenBank/DDBJ databases">
        <title>Roseomonas sp. nov, a bacterium isolated from an oil production mixture in Yumen Oilfield.</title>
        <authorList>
            <person name="Wu D."/>
        </authorList>
    </citation>
    <scope>NUCLEOTIDE SEQUENCE [LARGE SCALE GENOMIC DNA]</scope>
    <source>
        <strain evidence="6 7">ROY-5-3</strain>
    </source>
</reference>
<gene>
    <name evidence="6" type="ORF">JJQ90_10955</name>
</gene>
<name>A0ABS6H8E1_9PROT</name>
<sequence>MTIERRDLLLGTAALAAGTTLGAPAVLAQRGGRTLLLAAPGAPEGFEGDALRPGTQEVVVQCYEGLTRYGRTTRDGRPYLNPDVIEGHLAESWTSSEDGKSWVFKLRQGVKSAYGNELTAADVEWSWAKSFAQRRTGNFIANVANVTAVKATSRYEVEYTLSAPSLILLSALTLYVPGIYDSTEVKKHVTAEDPWGLKWMETHTAGFGAYHLDSLRSGEQAVFVANPNYFREEPHFNRVIFRAVPSAASRITLLRSGQVHWIHRPLLQQVAELRADRRVKTQDSFGRTISSIRMNLRFAPFDNKLVRQALNYAVDKQALIQGVYFGLAEQARSIIPPIVAGYDPSAFNYDYNPDRAKALLAQANFDFSQEIEILYSQIFNWEEALSIQVASQLQAIGVKARAVRISDSDMRARGAPARQDMPMFAFEDGPIVLDPVYTTFLLAHSRGVSNRARFADPRMDALIDEARQSLDVPRRNELMRQAQALWMEEAPWIATVYPSVWEAMAPNISGWCPHPDDHERWYDLKVG</sequence>
<dbReference type="InterPro" id="IPR039424">
    <property type="entry name" value="SBP_5"/>
</dbReference>
<evidence type="ECO:0000313" key="7">
    <source>
        <dbReference type="Proteomes" id="UP000689967"/>
    </source>
</evidence>
<dbReference type="PANTHER" id="PTHR30290:SF10">
    <property type="entry name" value="PERIPLASMIC OLIGOPEPTIDE-BINDING PROTEIN-RELATED"/>
    <property type="match status" value="1"/>
</dbReference>
<dbReference type="InterPro" id="IPR030678">
    <property type="entry name" value="Peptide/Ni-bd"/>
</dbReference>
<dbReference type="Pfam" id="PF00496">
    <property type="entry name" value="SBP_bac_5"/>
    <property type="match status" value="1"/>
</dbReference>
<proteinExistence type="inferred from homology"/>
<evidence type="ECO:0000313" key="6">
    <source>
        <dbReference type="EMBL" id="MBU8544228.1"/>
    </source>
</evidence>
<keyword evidence="4" id="KW-0732">Signal</keyword>
<dbReference type="InterPro" id="IPR006311">
    <property type="entry name" value="TAT_signal"/>
</dbReference>
<evidence type="ECO:0000256" key="1">
    <source>
        <dbReference type="ARBA" id="ARBA00004418"/>
    </source>
</evidence>
<dbReference type="PIRSF" id="PIRSF002741">
    <property type="entry name" value="MppA"/>
    <property type="match status" value="1"/>
</dbReference>
<dbReference type="PROSITE" id="PS51318">
    <property type="entry name" value="TAT"/>
    <property type="match status" value="1"/>
</dbReference>
<dbReference type="EMBL" id="JAERQM010000003">
    <property type="protein sequence ID" value="MBU8544228.1"/>
    <property type="molecule type" value="Genomic_DNA"/>
</dbReference>
<evidence type="ECO:0000256" key="2">
    <source>
        <dbReference type="ARBA" id="ARBA00005695"/>
    </source>
</evidence>
<keyword evidence="7" id="KW-1185">Reference proteome</keyword>
<organism evidence="6 7">
    <name type="scientific">Falsiroseomonas oleicola</name>
    <dbReference type="NCBI Taxonomy" id="2801474"/>
    <lineage>
        <taxon>Bacteria</taxon>
        <taxon>Pseudomonadati</taxon>
        <taxon>Pseudomonadota</taxon>
        <taxon>Alphaproteobacteria</taxon>
        <taxon>Acetobacterales</taxon>
        <taxon>Roseomonadaceae</taxon>
        <taxon>Falsiroseomonas</taxon>
    </lineage>
</organism>
<dbReference type="InterPro" id="IPR000914">
    <property type="entry name" value="SBP_5_dom"/>
</dbReference>
<evidence type="ECO:0000256" key="3">
    <source>
        <dbReference type="ARBA" id="ARBA00022448"/>
    </source>
</evidence>
<protein>
    <submittedName>
        <fullName evidence="6">ABC transporter substrate-binding protein</fullName>
    </submittedName>
</protein>
<comment type="similarity">
    <text evidence="2">Belongs to the bacterial solute-binding protein 5 family.</text>
</comment>